<feature type="compositionally biased region" description="Basic and acidic residues" evidence="1">
    <location>
        <begin position="27"/>
        <end position="45"/>
    </location>
</feature>
<accession>A0AB34AC62</accession>
<sequence>MNDDNNLRKDVEIRSMFGAKGKLPKGIQEKLDQRKSNNNEESKKD</sequence>
<dbReference type="KEGG" id="lct:BI355_1372"/>
<dbReference type="EMBL" id="BJZM01000031">
    <property type="protein sequence ID" value="GEO76980.1"/>
    <property type="molecule type" value="Genomic_DNA"/>
</dbReference>
<proteinExistence type="predicted"/>
<organism evidence="2 3">
    <name type="scientific">Companilactobacillus crustorum</name>
    <dbReference type="NCBI Taxonomy" id="392416"/>
    <lineage>
        <taxon>Bacteria</taxon>
        <taxon>Bacillati</taxon>
        <taxon>Bacillota</taxon>
        <taxon>Bacilli</taxon>
        <taxon>Lactobacillales</taxon>
        <taxon>Lactobacillaceae</taxon>
        <taxon>Companilactobacillus</taxon>
    </lineage>
</organism>
<name>A0AB34AC62_9LACO</name>
<feature type="region of interest" description="Disordered" evidence="1">
    <location>
        <begin position="1"/>
        <end position="45"/>
    </location>
</feature>
<comment type="caution">
    <text evidence="2">The sequence shown here is derived from an EMBL/GenBank/DDBJ whole genome shotgun (WGS) entry which is preliminary data.</text>
</comment>
<dbReference type="Proteomes" id="UP000321618">
    <property type="component" value="Unassembled WGS sequence"/>
</dbReference>
<dbReference type="RefSeq" id="WP_156401792.1">
    <property type="nucleotide sequence ID" value="NZ_BJZM01000031.1"/>
</dbReference>
<gene>
    <name evidence="2" type="ORF">LCR01_14230</name>
</gene>
<reference evidence="2 3" key="1">
    <citation type="submission" date="2019-07" db="EMBL/GenBank/DDBJ databases">
        <title>Whole genome shotgun sequence of Lactobacillus crustorum NBRC 107159.</title>
        <authorList>
            <person name="Hosoyama A."/>
            <person name="Uohara A."/>
            <person name="Ohji S."/>
            <person name="Ichikawa N."/>
        </authorList>
    </citation>
    <scope>NUCLEOTIDE SEQUENCE [LARGE SCALE GENOMIC DNA]</scope>
    <source>
        <strain evidence="2 3">NBRC 107159</strain>
    </source>
</reference>
<evidence type="ECO:0000256" key="1">
    <source>
        <dbReference type="SAM" id="MobiDB-lite"/>
    </source>
</evidence>
<dbReference type="AlphaFoldDB" id="A0AB34AC62"/>
<evidence type="ECO:0000313" key="3">
    <source>
        <dbReference type="Proteomes" id="UP000321618"/>
    </source>
</evidence>
<protein>
    <submittedName>
        <fullName evidence="2">Uncharacterized protein</fullName>
    </submittedName>
</protein>
<feature type="compositionally biased region" description="Basic and acidic residues" evidence="1">
    <location>
        <begin position="1"/>
        <end position="13"/>
    </location>
</feature>
<evidence type="ECO:0000313" key="2">
    <source>
        <dbReference type="EMBL" id="GEO76980.1"/>
    </source>
</evidence>